<comment type="caution">
    <text evidence="2">The sequence shown here is derived from an EMBL/GenBank/DDBJ whole genome shotgun (WGS) entry which is preliminary data.</text>
</comment>
<gene>
    <name evidence="2" type="ORF">C8A03DRAFT_17921</name>
</gene>
<sequence length="55" mass="6092">MRVAAFLISFLVALAAAAPEMTMEKRRERQLCDCNEDMCKGPDCCANGTCYESIN</sequence>
<dbReference type="Proteomes" id="UP001303760">
    <property type="component" value="Unassembled WGS sequence"/>
</dbReference>
<evidence type="ECO:0000313" key="3">
    <source>
        <dbReference type="Proteomes" id="UP001303760"/>
    </source>
</evidence>
<feature type="chain" id="PRO_5042871630" evidence="1">
    <location>
        <begin position="18"/>
        <end position="55"/>
    </location>
</feature>
<reference evidence="2" key="2">
    <citation type="submission" date="2023-05" db="EMBL/GenBank/DDBJ databases">
        <authorList>
            <consortium name="Lawrence Berkeley National Laboratory"/>
            <person name="Steindorff A."/>
            <person name="Hensen N."/>
            <person name="Bonometti L."/>
            <person name="Westerberg I."/>
            <person name="Brannstrom I.O."/>
            <person name="Guillou S."/>
            <person name="Cros-Aarteil S."/>
            <person name="Calhoun S."/>
            <person name="Haridas S."/>
            <person name="Kuo A."/>
            <person name="Mondo S."/>
            <person name="Pangilinan J."/>
            <person name="Riley R."/>
            <person name="Labutti K."/>
            <person name="Andreopoulos B."/>
            <person name="Lipzen A."/>
            <person name="Chen C."/>
            <person name="Yanf M."/>
            <person name="Daum C."/>
            <person name="Ng V."/>
            <person name="Clum A."/>
            <person name="Ohm R."/>
            <person name="Martin F."/>
            <person name="Silar P."/>
            <person name="Natvig D."/>
            <person name="Lalanne C."/>
            <person name="Gautier V."/>
            <person name="Ament-Velasquez S.L."/>
            <person name="Kruys A."/>
            <person name="Hutchinson M.I."/>
            <person name="Powell A.J."/>
            <person name="Barry K."/>
            <person name="Miller A.N."/>
            <person name="Grigoriev I.V."/>
            <person name="Debuchy R."/>
            <person name="Gladieux P."/>
            <person name="Thoren M.H."/>
            <person name="Johannesson H."/>
        </authorList>
    </citation>
    <scope>NUCLEOTIDE SEQUENCE</scope>
    <source>
        <strain evidence="2">CBS 532.94</strain>
    </source>
</reference>
<accession>A0AAN7HBN9</accession>
<name>A0AAN7HBN9_9PEZI</name>
<dbReference type="EMBL" id="MU860277">
    <property type="protein sequence ID" value="KAK4235325.1"/>
    <property type="molecule type" value="Genomic_DNA"/>
</dbReference>
<feature type="signal peptide" evidence="1">
    <location>
        <begin position="1"/>
        <end position="17"/>
    </location>
</feature>
<reference evidence="2" key="1">
    <citation type="journal article" date="2023" name="Mol. Phylogenet. Evol.">
        <title>Genome-scale phylogeny and comparative genomics of the fungal order Sordariales.</title>
        <authorList>
            <person name="Hensen N."/>
            <person name="Bonometti L."/>
            <person name="Westerberg I."/>
            <person name="Brannstrom I.O."/>
            <person name="Guillou S."/>
            <person name="Cros-Aarteil S."/>
            <person name="Calhoun S."/>
            <person name="Haridas S."/>
            <person name="Kuo A."/>
            <person name="Mondo S."/>
            <person name="Pangilinan J."/>
            <person name="Riley R."/>
            <person name="LaButti K."/>
            <person name="Andreopoulos B."/>
            <person name="Lipzen A."/>
            <person name="Chen C."/>
            <person name="Yan M."/>
            <person name="Daum C."/>
            <person name="Ng V."/>
            <person name="Clum A."/>
            <person name="Steindorff A."/>
            <person name="Ohm R.A."/>
            <person name="Martin F."/>
            <person name="Silar P."/>
            <person name="Natvig D.O."/>
            <person name="Lalanne C."/>
            <person name="Gautier V."/>
            <person name="Ament-Velasquez S.L."/>
            <person name="Kruys A."/>
            <person name="Hutchinson M.I."/>
            <person name="Powell A.J."/>
            <person name="Barry K."/>
            <person name="Miller A.N."/>
            <person name="Grigoriev I.V."/>
            <person name="Debuchy R."/>
            <person name="Gladieux P."/>
            <person name="Hiltunen Thoren M."/>
            <person name="Johannesson H."/>
        </authorList>
    </citation>
    <scope>NUCLEOTIDE SEQUENCE</scope>
    <source>
        <strain evidence="2">CBS 532.94</strain>
    </source>
</reference>
<protein>
    <submittedName>
        <fullName evidence="2">Uncharacterized protein</fullName>
    </submittedName>
</protein>
<evidence type="ECO:0000313" key="2">
    <source>
        <dbReference type="EMBL" id="KAK4235325.1"/>
    </source>
</evidence>
<organism evidence="2 3">
    <name type="scientific">Achaetomium macrosporum</name>
    <dbReference type="NCBI Taxonomy" id="79813"/>
    <lineage>
        <taxon>Eukaryota</taxon>
        <taxon>Fungi</taxon>
        <taxon>Dikarya</taxon>
        <taxon>Ascomycota</taxon>
        <taxon>Pezizomycotina</taxon>
        <taxon>Sordariomycetes</taxon>
        <taxon>Sordariomycetidae</taxon>
        <taxon>Sordariales</taxon>
        <taxon>Chaetomiaceae</taxon>
        <taxon>Achaetomium</taxon>
    </lineage>
</organism>
<proteinExistence type="predicted"/>
<dbReference type="AlphaFoldDB" id="A0AAN7HBN9"/>
<evidence type="ECO:0000256" key="1">
    <source>
        <dbReference type="SAM" id="SignalP"/>
    </source>
</evidence>
<keyword evidence="3" id="KW-1185">Reference proteome</keyword>
<keyword evidence="1" id="KW-0732">Signal</keyword>